<evidence type="ECO:0000313" key="2">
    <source>
        <dbReference type="EMBL" id="EJX00578.1"/>
    </source>
</evidence>
<name>J9GFL9_9ZZZZ</name>
<evidence type="ECO:0000256" key="1">
    <source>
        <dbReference type="SAM" id="MobiDB-lite"/>
    </source>
</evidence>
<comment type="caution">
    <text evidence="2">The sequence shown here is derived from an EMBL/GenBank/DDBJ whole genome shotgun (WGS) entry which is preliminary data.</text>
</comment>
<accession>J9GFL9</accession>
<dbReference type="AlphaFoldDB" id="J9GFL9"/>
<proteinExistence type="predicted"/>
<organism evidence="2">
    <name type="scientific">gut metagenome</name>
    <dbReference type="NCBI Taxonomy" id="749906"/>
    <lineage>
        <taxon>unclassified sequences</taxon>
        <taxon>metagenomes</taxon>
        <taxon>organismal metagenomes</taxon>
    </lineage>
</organism>
<reference evidence="2" key="1">
    <citation type="journal article" date="2012" name="PLoS ONE">
        <title>Gene sets for utilization of primary and secondary nutrition supplies in the distal gut of endangered iberian lynx.</title>
        <authorList>
            <person name="Alcaide M."/>
            <person name="Messina E."/>
            <person name="Richter M."/>
            <person name="Bargiela R."/>
            <person name="Peplies J."/>
            <person name="Huws S.A."/>
            <person name="Newbold C.J."/>
            <person name="Golyshin P.N."/>
            <person name="Simon M.A."/>
            <person name="Lopez G."/>
            <person name="Yakimov M.M."/>
            <person name="Ferrer M."/>
        </authorList>
    </citation>
    <scope>NUCLEOTIDE SEQUENCE</scope>
</reference>
<feature type="compositionally biased region" description="Basic and acidic residues" evidence="1">
    <location>
        <begin position="50"/>
        <end position="70"/>
    </location>
</feature>
<feature type="region of interest" description="Disordered" evidence="1">
    <location>
        <begin position="49"/>
        <end position="70"/>
    </location>
</feature>
<protein>
    <submittedName>
        <fullName evidence="2">Uncharacterized protein</fullName>
    </submittedName>
</protein>
<sequence>MVGITIALCLGRILYEIYLFFYRTEKKENPCESCVSSCELKTMIIQKQNKSGENKQRKKGNDEIMKKKTL</sequence>
<gene>
    <name evidence="2" type="ORF">EVA_11330</name>
</gene>
<dbReference type="EMBL" id="AMCI01003317">
    <property type="protein sequence ID" value="EJX00578.1"/>
    <property type="molecule type" value="Genomic_DNA"/>
</dbReference>